<evidence type="ECO:0008006" key="4">
    <source>
        <dbReference type="Google" id="ProtNLM"/>
    </source>
</evidence>
<evidence type="ECO:0000313" key="2">
    <source>
        <dbReference type="EMBL" id="CAE8673744.1"/>
    </source>
</evidence>
<gene>
    <name evidence="1" type="ORF">PGLA1383_LOCUS18503</name>
    <name evidence="2" type="ORF">PGLA2088_LOCUS18663</name>
</gene>
<dbReference type="Proteomes" id="UP000654075">
    <property type="component" value="Unassembled WGS sequence"/>
</dbReference>
<organism evidence="1 3">
    <name type="scientific">Polarella glacialis</name>
    <name type="common">Dinoflagellate</name>
    <dbReference type="NCBI Taxonomy" id="89957"/>
    <lineage>
        <taxon>Eukaryota</taxon>
        <taxon>Sar</taxon>
        <taxon>Alveolata</taxon>
        <taxon>Dinophyceae</taxon>
        <taxon>Suessiales</taxon>
        <taxon>Suessiaceae</taxon>
        <taxon>Polarella</taxon>
    </lineage>
</organism>
<protein>
    <recommendedName>
        <fullName evidence="4">PLA2c domain-containing protein</fullName>
    </recommendedName>
</protein>
<evidence type="ECO:0000313" key="3">
    <source>
        <dbReference type="Proteomes" id="UP000654075"/>
    </source>
</evidence>
<accession>A0A813EHG5</accession>
<dbReference type="EMBL" id="CAJNNW010024689">
    <property type="protein sequence ID" value="CAE8673744.1"/>
    <property type="molecule type" value="Genomic_DNA"/>
</dbReference>
<dbReference type="SUPFAM" id="SSF52151">
    <property type="entry name" value="FabD/lysophospholipase-like"/>
    <property type="match status" value="1"/>
</dbReference>
<dbReference type="Gene3D" id="3.40.1090.10">
    <property type="entry name" value="Cytosolic phospholipase A2 catalytic domain"/>
    <property type="match status" value="1"/>
</dbReference>
<name>A0A813EHG5_POLGL</name>
<comment type="caution">
    <text evidence="1">The sequence shown here is derived from an EMBL/GenBank/DDBJ whole genome shotgun (WGS) entry which is preliminary data.</text>
</comment>
<dbReference type="AlphaFoldDB" id="A0A813EHG5"/>
<dbReference type="InterPro" id="IPR016035">
    <property type="entry name" value="Acyl_Trfase/lysoPLipase"/>
</dbReference>
<keyword evidence="3" id="KW-1185">Reference proteome</keyword>
<reference evidence="1" key="1">
    <citation type="submission" date="2021-02" db="EMBL/GenBank/DDBJ databases">
        <authorList>
            <person name="Dougan E. K."/>
            <person name="Rhodes N."/>
            <person name="Thang M."/>
            <person name="Chan C."/>
        </authorList>
    </citation>
    <scope>NUCLEOTIDE SEQUENCE</scope>
</reference>
<dbReference type="Proteomes" id="UP000626109">
    <property type="component" value="Unassembled WGS sequence"/>
</dbReference>
<evidence type="ECO:0000313" key="1">
    <source>
        <dbReference type="EMBL" id="CAE8600169.1"/>
    </source>
</evidence>
<sequence length="565" mass="59901">MCTGLIRNGAVLPPSSESEGLSDEAAASDLRVALTFAGGGFLAQACYTGLVSGLLASSQKHARLDLLQLFRRFGQVSSSSGGTWFVSELAFSPSFAQLVEDMARSPSSAGKLFDESWINRWLAIGKQASRAARVFGALSDLVGQAGLAQDVRMLGHFWRHGLTWSNFVGTLLAQTADLGPDMKLGSPVMPWASAKIWQACHSMVTTSTTAGGSFFAPTFLSCALQTTQSGREENSLPLYVPARFSIRLGLGEKSVSPLPYAACEPGLLSGATLAFGSSRAQGPSCSGLAESLTGASPALGDFQSVTKHAGSLPLHKVVAASSALLGGTSNKNMNPGRARVLSPFHARLSTWVSSAPRGTAFDVAEELVGTQSQCWLDRTTFQKLAAASVWSTADGGFTDNTAIAHAVAAGASEVVALLNSINCDDPGGPALFNMFQGGPSHSSQMGVVQSIFQVFREPVSWAQEQWAKNHTPLNVPESCKHLNGISIGKIKAHTAHCKWFGIREGRAITLHVINVNCALEVFLLEDFHHYSELVQSIVSTLLIPGNANMVLPCFWVPRSILTHVK</sequence>
<proteinExistence type="predicted"/>
<dbReference type="EMBL" id="CAJNNV010011889">
    <property type="protein sequence ID" value="CAE8600169.1"/>
    <property type="molecule type" value="Genomic_DNA"/>
</dbReference>